<comment type="caution">
    <text evidence="3">The sequence shown here is derived from an EMBL/GenBank/DDBJ whole genome shotgun (WGS) entry which is preliminary data.</text>
</comment>
<dbReference type="InterPro" id="IPR025101">
    <property type="entry name" value="DUF4012"/>
</dbReference>
<sequence length="658" mass="72502">MGGRWVPPARTSLGTFSRTTETGETGSMTSHDDQAQHGQEMHPEVEAGNAATAQSAVAVDAAPHKPWYRRIRWWGWVLIAIAAVMVVFAGTVGTQALLVKHHEEAAIAVVKDAVKKHRLNDLDGVVADMQKQTRAAKNITNGPLWSFTEKLPGIKGSMRVVRMMTDVVDDMAQDTAPKFADVAQSVDIKSIYRNGSINAEPIVKALPELETAAQSLQRYTEEFDRIPTPRIGIVANALNSSRGILDRADYYMQAAVDEYIPNLPKWLGYEGKQTYAILAMTPGEMRASGGLIGAVGTVTITDGKIEIGDFEGTAKFPGYHLTARNLSEDENRIYREEGPMSLNYDARDIANSPDTVRVADYFKAIWDKTEIGKATELNGIVLADPLMVQSLVRVLGDVTLPNGTVLTGTNTADFLINTAYKDYPAEETDAMFGTVAKACVQRLMGDLDAGKMAKLASEMFTLAHNRHLAVYSFDPTMQQIFWDTELTPTFPLDEAKPEIGIYITENNPSKMGWYIKRSTKITQLDCLEDGPAKYHVEYTIRNTMTDEESKTLPQYITGIRNEFPDSHGTSFEKIVFMPPAGGTMSNFEVTGNGADPVADSLNYRFIYTTITQVQPESEVTYSFDVTVSPDAKRKLGVDETPTASEKPDVTYVKQCPVQ</sequence>
<keyword evidence="2" id="KW-1133">Transmembrane helix</keyword>
<gene>
    <name evidence="3" type="ORF">CQR56_0068</name>
</gene>
<feature type="transmembrane region" description="Helical" evidence="2">
    <location>
        <begin position="73"/>
        <end position="92"/>
    </location>
</feature>
<feature type="compositionally biased region" description="Basic and acidic residues" evidence="1">
    <location>
        <begin position="30"/>
        <end position="42"/>
    </location>
</feature>
<name>A0A2N3QZB4_9BIFI</name>
<keyword evidence="2" id="KW-0472">Membrane</keyword>
<evidence type="ECO:0000256" key="2">
    <source>
        <dbReference type="SAM" id="Phobius"/>
    </source>
</evidence>
<reference evidence="3 4" key="1">
    <citation type="submission" date="2017-10" db="EMBL/GenBank/DDBJ databases">
        <title>Bifidobacterium genomics.</title>
        <authorList>
            <person name="Lugli G.A."/>
            <person name="Milani C."/>
            <person name="Mancabelli L."/>
        </authorList>
    </citation>
    <scope>NUCLEOTIDE SEQUENCE [LARGE SCALE GENOMIC DNA]</scope>
    <source>
        <strain evidence="3 4">1744B</strain>
    </source>
</reference>
<dbReference type="Pfam" id="PF13196">
    <property type="entry name" value="DUF4012"/>
    <property type="match status" value="1"/>
</dbReference>
<feature type="region of interest" description="Disordered" evidence="1">
    <location>
        <begin position="1"/>
        <end position="42"/>
    </location>
</feature>
<keyword evidence="2" id="KW-0812">Transmembrane</keyword>
<evidence type="ECO:0000313" key="3">
    <source>
        <dbReference type="EMBL" id="PKU98740.1"/>
    </source>
</evidence>
<feature type="compositionally biased region" description="Low complexity" evidence="1">
    <location>
        <begin position="14"/>
        <end position="29"/>
    </location>
</feature>
<dbReference type="EMBL" id="PCHB01000001">
    <property type="protein sequence ID" value="PKU98740.1"/>
    <property type="molecule type" value="Genomic_DNA"/>
</dbReference>
<dbReference type="AlphaFoldDB" id="A0A2N3QZB4"/>
<dbReference type="Proteomes" id="UP000233783">
    <property type="component" value="Unassembled WGS sequence"/>
</dbReference>
<evidence type="ECO:0000313" key="4">
    <source>
        <dbReference type="Proteomes" id="UP000233783"/>
    </source>
</evidence>
<accession>A0A2N3QZB4</accession>
<organism evidence="3 4">
    <name type="scientific">Bifidobacterium pseudolongum subsp. globosum</name>
    <dbReference type="NCBI Taxonomy" id="1690"/>
    <lineage>
        <taxon>Bacteria</taxon>
        <taxon>Bacillati</taxon>
        <taxon>Actinomycetota</taxon>
        <taxon>Actinomycetes</taxon>
        <taxon>Bifidobacteriales</taxon>
        <taxon>Bifidobacteriaceae</taxon>
        <taxon>Bifidobacterium</taxon>
    </lineage>
</organism>
<evidence type="ECO:0000256" key="1">
    <source>
        <dbReference type="SAM" id="MobiDB-lite"/>
    </source>
</evidence>
<protein>
    <submittedName>
        <fullName evidence="3">Methyl-accepting chemotaxis protein</fullName>
    </submittedName>
</protein>
<proteinExistence type="predicted"/>